<dbReference type="InterPro" id="IPR000847">
    <property type="entry name" value="LysR_HTH_N"/>
</dbReference>
<sequence>MNPDLELVRTFLAAADELHFARAADRRHLDPSGISRQIRLLEQRLGVALFDRSTRRVQLTASGVALLPAARELVRSADEFEAHARIEANRHRDELRVGLMTHAAGPDLVAALSETARSMSLRLTISEAEFGDTDAGVRSGRTDLGIVFRPFDDADLVTLPLRELPRVAALSVHHRLAARTELTLEDLVDEPWIAPPETDLVFHDFWMAVAERRGRPVRIGARCRNAEEGLLAATTGAGVAIGATSRPGFSFAGIAIIPVVDLSPCTVAIAHRATGADPRAVEVARRLVERLAPTPGRRTVEAVI</sequence>
<dbReference type="InterPro" id="IPR036390">
    <property type="entry name" value="WH_DNA-bd_sf"/>
</dbReference>
<dbReference type="InterPro" id="IPR036388">
    <property type="entry name" value="WH-like_DNA-bd_sf"/>
</dbReference>
<protein>
    <submittedName>
        <fullName evidence="6">Unannotated protein</fullName>
    </submittedName>
</protein>
<feature type="domain" description="HTH lysR-type" evidence="5">
    <location>
        <begin position="3"/>
        <end position="60"/>
    </location>
</feature>
<reference evidence="6" key="1">
    <citation type="submission" date="2020-05" db="EMBL/GenBank/DDBJ databases">
        <authorList>
            <person name="Chiriac C."/>
            <person name="Salcher M."/>
            <person name="Ghai R."/>
            <person name="Kavagutti S V."/>
        </authorList>
    </citation>
    <scope>NUCLEOTIDE SEQUENCE</scope>
</reference>
<dbReference type="AlphaFoldDB" id="A0A6J6ETC2"/>
<dbReference type="SUPFAM" id="SSF53850">
    <property type="entry name" value="Periplasmic binding protein-like II"/>
    <property type="match status" value="1"/>
</dbReference>
<dbReference type="EMBL" id="CAEZSR010000142">
    <property type="protein sequence ID" value="CAB4579396.1"/>
    <property type="molecule type" value="Genomic_DNA"/>
</dbReference>
<keyword evidence="3" id="KW-0238">DNA-binding</keyword>
<evidence type="ECO:0000259" key="5">
    <source>
        <dbReference type="PROSITE" id="PS50931"/>
    </source>
</evidence>
<dbReference type="PROSITE" id="PS50931">
    <property type="entry name" value="HTH_LYSR"/>
    <property type="match status" value="1"/>
</dbReference>
<dbReference type="CDD" id="cd08414">
    <property type="entry name" value="PBP2_LTTR_aromatics_like"/>
    <property type="match status" value="1"/>
</dbReference>
<dbReference type="PANTHER" id="PTHR30346">
    <property type="entry name" value="TRANSCRIPTIONAL DUAL REGULATOR HCAR-RELATED"/>
    <property type="match status" value="1"/>
</dbReference>
<dbReference type="Pfam" id="PF03466">
    <property type="entry name" value="LysR_substrate"/>
    <property type="match status" value="1"/>
</dbReference>
<evidence type="ECO:0000256" key="1">
    <source>
        <dbReference type="ARBA" id="ARBA00009437"/>
    </source>
</evidence>
<dbReference type="Pfam" id="PF00126">
    <property type="entry name" value="HTH_1"/>
    <property type="match status" value="1"/>
</dbReference>
<dbReference type="FunFam" id="1.10.10.10:FF:000001">
    <property type="entry name" value="LysR family transcriptional regulator"/>
    <property type="match status" value="1"/>
</dbReference>
<keyword evidence="4" id="KW-0804">Transcription</keyword>
<dbReference type="PANTHER" id="PTHR30346:SF0">
    <property type="entry name" value="HCA OPERON TRANSCRIPTIONAL ACTIVATOR HCAR"/>
    <property type="match status" value="1"/>
</dbReference>
<dbReference type="SUPFAM" id="SSF46785">
    <property type="entry name" value="Winged helix' DNA-binding domain"/>
    <property type="match status" value="1"/>
</dbReference>
<dbReference type="Gene3D" id="1.10.10.10">
    <property type="entry name" value="Winged helix-like DNA-binding domain superfamily/Winged helix DNA-binding domain"/>
    <property type="match status" value="1"/>
</dbReference>
<proteinExistence type="inferred from homology"/>
<comment type="similarity">
    <text evidence="1">Belongs to the LysR transcriptional regulatory family.</text>
</comment>
<evidence type="ECO:0000256" key="3">
    <source>
        <dbReference type="ARBA" id="ARBA00023125"/>
    </source>
</evidence>
<evidence type="ECO:0000256" key="2">
    <source>
        <dbReference type="ARBA" id="ARBA00023015"/>
    </source>
</evidence>
<name>A0A6J6ETC2_9ZZZZ</name>
<dbReference type="InterPro" id="IPR005119">
    <property type="entry name" value="LysR_subst-bd"/>
</dbReference>
<evidence type="ECO:0000256" key="4">
    <source>
        <dbReference type="ARBA" id="ARBA00023163"/>
    </source>
</evidence>
<accession>A0A6J6ETC2</accession>
<evidence type="ECO:0000313" key="6">
    <source>
        <dbReference type="EMBL" id="CAB4579396.1"/>
    </source>
</evidence>
<dbReference type="GO" id="GO:0003677">
    <property type="term" value="F:DNA binding"/>
    <property type="evidence" value="ECO:0007669"/>
    <property type="project" value="UniProtKB-KW"/>
</dbReference>
<gene>
    <name evidence="6" type="ORF">UFOPK1493_02955</name>
</gene>
<organism evidence="6">
    <name type="scientific">freshwater metagenome</name>
    <dbReference type="NCBI Taxonomy" id="449393"/>
    <lineage>
        <taxon>unclassified sequences</taxon>
        <taxon>metagenomes</taxon>
        <taxon>ecological metagenomes</taxon>
    </lineage>
</organism>
<keyword evidence="2" id="KW-0805">Transcription regulation</keyword>
<dbReference type="GO" id="GO:0032993">
    <property type="term" value="C:protein-DNA complex"/>
    <property type="evidence" value="ECO:0007669"/>
    <property type="project" value="TreeGrafter"/>
</dbReference>
<dbReference type="GO" id="GO:0003700">
    <property type="term" value="F:DNA-binding transcription factor activity"/>
    <property type="evidence" value="ECO:0007669"/>
    <property type="project" value="InterPro"/>
</dbReference>
<dbReference type="Gene3D" id="3.40.190.10">
    <property type="entry name" value="Periplasmic binding protein-like II"/>
    <property type="match status" value="2"/>
</dbReference>